<evidence type="ECO:0000313" key="3">
    <source>
        <dbReference type="EMBL" id="MFD2568122.1"/>
    </source>
</evidence>
<reference evidence="4" key="1">
    <citation type="journal article" date="2019" name="Int. J. Syst. Evol. Microbiol.">
        <title>The Global Catalogue of Microorganisms (GCM) 10K type strain sequencing project: providing services to taxonomists for standard genome sequencing and annotation.</title>
        <authorList>
            <consortium name="The Broad Institute Genomics Platform"/>
            <consortium name="The Broad Institute Genome Sequencing Center for Infectious Disease"/>
            <person name="Wu L."/>
            <person name="Ma J."/>
        </authorList>
    </citation>
    <scope>NUCLEOTIDE SEQUENCE [LARGE SCALE GENOMIC DNA]</scope>
    <source>
        <strain evidence="4">KCTC 52127</strain>
    </source>
</reference>
<evidence type="ECO:0000313" key="4">
    <source>
        <dbReference type="Proteomes" id="UP001597508"/>
    </source>
</evidence>
<dbReference type="PROSITE" id="PS51257">
    <property type="entry name" value="PROKAR_LIPOPROTEIN"/>
    <property type="match status" value="1"/>
</dbReference>
<accession>A0ABW5LTL1</accession>
<proteinExistence type="predicted"/>
<feature type="compositionally biased region" description="Basic and acidic residues" evidence="1">
    <location>
        <begin position="175"/>
        <end position="199"/>
    </location>
</feature>
<evidence type="ECO:0008006" key="5">
    <source>
        <dbReference type="Google" id="ProtNLM"/>
    </source>
</evidence>
<dbReference type="Proteomes" id="UP001597508">
    <property type="component" value="Unassembled WGS sequence"/>
</dbReference>
<feature type="signal peptide" evidence="2">
    <location>
        <begin position="1"/>
        <end position="33"/>
    </location>
</feature>
<gene>
    <name evidence="3" type="ORF">ACFSRZ_12105</name>
</gene>
<dbReference type="EMBL" id="JBHULH010000008">
    <property type="protein sequence ID" value="MFD2568122.1"/>
    <property type="molecule type" value="Genomic_DNA"/>
</dbReference>
<feature type="compositionally biased region" description="Basic and acidic residues" evidence="1">
    <location>
        <begin position="39"/>
        <end position="75"/>
    </location>
</feature>
<organism evidence="3 4">
    <name type="scientific">Pseudotenacibaculum haliotis</name>
    <dbReference type="NCBI Taxonomy" id="1862138"/>
    <lineage>
        <taxon>Bacteria</taxon>
        <taxon>Pseudomonadati</taxon>
        <taxon>Bacteroidota</taxon>
        <taxon>Flavobacteriia</taxon>
        <taxon>Flavobacteriales</taxon>
        <taxon>Flavobacteriaceae</taxon>
        <taxon>Pseudotenacibaculum</taxon>
    </lineage>
</organism>
<sequence>MTTNFNKGGFLKKLFALPVLTAALFVFSCTSNAQTHNEGSGHDKDGRNHGKEVRGHDKDDNETRGAHTRDRKGGPGEEDGTELSINDTYNVTKRGVKLVLKYDKRSNSFKGYMKNTTNKSIKKARVEIHLSNNTELGPTKPVTLKPYATKNVVLKATKKSFNGWTTHVEVGGSEHGGKEGGEGGEGHGKREGKERHGSEGGEGGEN</sequence>
<keyword evidence="2" id="KW-0732">Signal</keyword>
<name>A0ABW5LTL1_9FLAO</name>
<feature type="region of interest" description="Disordered" evidence="1">
    <location>
        <begin position="164"/>
        <end position="206"/>
    </location>
</feature>
<feature type="chain" id="PRO_5046087500" description="Lipoprotein" evidence="2">
    <location>
        <begin position="34"/>
        <end position="206"/>
    </location>
</feature>
<evidence type="ECO:0000256" key="1">
    <source>
        <dbReference type="SAM" id="MobiDB-lite"/>
    </source>
</evidence>
<evidence type="ECO:0000256" key="2">
    <source>
        <dbReference type="SAM" id="SignalP"/>
    </source>
</evidence>
<keyword evidence="4" id="KW-1185">Reference proteome</keyword>
<dbReference type="RefSeq" id="WP_379666830.1">
    <property type="nucleotide sequence ID" value="NZ_JBHULH010000008.1"/>
</dbReference>
<protein>
    <recommendedName>
        <fullName evidence="5">Lipoprotein</fullName>
    </recommendedName>
</protein>
<feature type="region of interest" description="Disordered" evidence="1">
    <location>
        <begin position="33"/>
        <end position="86"/>
    </location>
</feature>
<comment type="caution">
    <text evidence="3">The sequence shown here is derived from an EMBL/GenBank/DDBJ whole genome shotgun (WGS) entry which is preliminary data.</text>
</comment>